<dbReference type="AlphaFoldDB" id="A0A7J6UG00"/>
<dbReference type="Proteomes" id="UP000574390">
    <property type="component" value="Unassembled WGS sequence"/>
</dbReference>
<evidence type="ECO:0000313" key="2">
    <source>
        <dbReference type="EMBL" id="KAF4756081.1"/>
    </source>
</evidence>
<name>A0A7J6UG00_PEROL</name>
<gene>
    <name evidence="2" type="ORF">FOZ62_024573</name>
</gene>
<organism evidence="2 3">
    <name type="scientific">Perkinsus olseni</name>
    <name type="common">Perkinsus atlanticus</name>
    <dbReference type="NCBI Taxonomy" id="32597"/>
    <lineage>
        <taxon>Eukaryota</taxon>
        <taxon>Sar</taxon>
        <taxon>Alveolata</taxon>
        <taxon>Perkinsozoa</taxon>
        <taxon>Perkinsea</taxon>
        <taxon>Perkinsida</taxon>
        <taxon>Perkinsidae</taxon>
        <taxon>Perkinsus</taxon>
    </lineage>
</organism>
<evidence type="ECO:0000256" key="1">
    <source>
        <dbReference type="SAM" id="MobiDB-lite"/>
    </source>
</evidence>
<proteinExistence type="predicted"/>
<evidence type="ECO:0000313" key="3">
    <source>
        <dbReference type="Proteomes" id="UP000574390"/>
    </source>
</evidence>
<sequence>MMSPSGISDAAGNDEHREVTSLLDGYRDIFPPGALFQPSTTRNSREAAKCIHAWINAVDGERQRYADHTEKLLFRIGNCMLELEAMLQRFHEKARKKGGWTLLFGEGATKILVQRVVYYLQLGGCCSAEILSSTRASEGFGEVEAALGILRSMLAFHERFLIKTFLDTALPVCLSRLLFPVDGVAELSEVKTLLSGALGTTLLPAQTKIVDILVRMCEVGGPVYTLLLLLPSGPSTTELPTILTRLFIIFVAACNRAVSDTTDRSPCEFSFHQSAENSAPLFRRSHPKGDASHPRAIRGRVHDGAREL</sequence>
<reference evidence="2 3" key="1">
    <citation type="submission" date="2020-04" db="EMBL/GenBank/DDBJ databases">
        <title>Perkinsus olseni comparative genomics.</title>
        <authorList>
            <person name="Bogema D.R."/>
        </authorList>
    </citation>
    <scope>NUCLEOTIDE SEQUENCE [LARGE SCALE GENOMIC DNA]</scope>
    <source>
        <strain evidence="2">ATCC PRA-205</strain>
    </source>
</reference>
<dbReference type="EMBL" id="JABANM010000372">
    <property type="protein sequence ID" value="KAF4756081.1"/>
    <property type="molecule type" value="Genomic_DNA"/>
</dbReference>
<comment type="caution">
    <text evidence="2">The sequence shown here is derived from an EMBL/GenBank/DDBJ whole genome shotgun (WGS) entry which is preliminary data.</text>
</comment>
<feature type="region of interest" description="Disordered" evidence="1">
    <location>
        <begin position="281"/>
        <end position="308"/>
    </location>
</feature>
<protein>
    <submittedName>
        <fullName evidence="2">Uncharacterized protein</fullName>
    </submittedName>
</protein>
<accession>A0A7J6UG00</accession>